<name>G8RJD0_MYCRN</name>
<dbReference type="HOGENOM" id="CLU_485567_0_0_11"/>
<dbReference type="Proteomes" id="UP000005442">
    <property type="component" value="Chromosome"/>
</dbReference>
<dbReference type="Gene3D" id="3.30.450.40">
    <property type="match status" value="1"/>
</dbReference>
<dbReference type="RefSeq" id="WP_014211282.1">
    <property type="nucleotide sequence ID" value="NC_016604.1"/>
</dbReference>
<dbReference type="PANTHER" id="PTHR33744">
    <property type="entry name" value="CARBOHYDRATE DIACID REGULATOR"/>
    <property type="match status" value="1"/>
</dbReference>
<dbReference type="PATRIC" id="fig|710685.3.peg.2937"/>
<dbReference type="Pfam" id="PF17853">
    <property type="entry name" value="GGDEF_2"/>
    <property type="match status" value="1"/>
</dbReference>
<organism evidence="4 5">
    <name type="scientific">Mycolicibacterium rhodesiae (strain NBB3)</name>
    <name type="common">Mycobacterium rhodesiae</name>
    <dbReference type="NCBI Taxonomy" id="710685"/>
    <lineage>
        <taxon>Bacteria</taxon>
        <taxon>Bacillati</taxon>
        <taxon>Actinomycetota</taxon>
        <taxon>Actinomycetes</taxon>
        <taxon>Mycobacteriales</taxon>
        <taxon>Mycobacteriaceae</taxon>
        <taxon>Mycolicibacterium</taxon>
    </lineage>
</organism>
<evidence type="ECO:0000259" key="3">
    <source>
        <dbReference type="Pfam" id="PF17853"/>
    </source>
</evidence>
<sequence length="580" mass="63273">MAVAQEDGLTESYIELREQISNLQGLLMLSLLMTQSGDENKIIQLSITSVPSFYRCPFVGIHLNDRGWQNPLDPHDVSLERIELEPQIKALGPSGGVLNFSGYPWCVALPLRGLDAHIGYFVVAAETEPSTGEQFLIRVLAQQTGVALANARLHRKEQASTEALRRSNVALAESVTALEYAANVHARFTEIATKGQGEEGIATALHELTGLPVAIEDRFGNLRAWAGPNCPDPYPKDDPATREAMLQRCVQAGEPIRQAGRLSAVANPRVDIMGVLSLIDPETAAGDQAKVALEHGTTVLAMELARLRSLAEAELRLRRDLVEELLLGTADESALARAEALGHDLGRCHRVLIVEPEGRAADMDKFFHGVRRAARNAQLGSLIVARASTVVILSDADVNREKFLSAFGAYIGDDNCRIGVGGWCDRPQDFPRSYHEAQLALKMQRRSGAVTAAAVTFYDELGVYRILAEVENQESVESFVRQWLGPLLDYDAAKGSQLVATLAGYLQCGGHYDTTTAALYIHRSTLKYRLSRIRDLLGIDINDPEARFNLELAARAWGTLEELAAGEGHMSPPAEVDPSV</sequence>
<dbReference type="Pfam" id="PF13556">
    <property type="entry name" value="HTH_30"/>
    <property type="match status" value="1"/>
</dbReference>
<accession>G8RJD0</accession>
<feature type="domain" description="CdaR GGDEF-like" evidence="3">
    <location>
        <begin position="328"/>
        <end position="443"/>
    </location>
</feature>
<evidence type="ECO:0008006" key="6">
    <source>
        <dbReference type="Google" id="ProtNLM"/>
    </source>
</evidence>
<dbReference type="EMBL" id="CP003169">
    <property type="protein sequence ID" value="AEV73500.1"/>
    <property type="molecule type" value="Genomic_DNA"/>
</dbReference>
<dbReference type="OrthoDB" id="5241664at2"/>
<protein>
    <recommendedName>
        <fullName evidence="6">Sugar diacid utilization regulator</fullName>
    </recommendedName>
</protein>
<feature type="domain" description="PucR C-terminal helix-turn-helix" evidence="2">
    <location>
        <begin position="498"/>
        <end position="556"/>
    </location>
</feature>
<comment type="similarity">
    <text evidence="1">Belongs to the CdaR family.</text>
</comment>
<dbReference type="InterPro" id="IPR042070">
    <property type="entry name" value="PucR_C-HTH_sf"/>
</dbReference>
<dbReference type="KEGG" id="mrh:MycrhN_2945"/>
<evidence type="ECO:0000313" key="5">
    <source>
        <dbReference type="Proteomes" id="UP000005442"/>
    </source>
</evidence>
<evidence type="ECO:0000259" key="2">
    <source>
        <dbReference type="Pfam" id="PF13556"/>
    </source>
</evidence>
<dbReference type="eggNOG" id="COG2508">
    <property type="taxonomic scope" value="Bacteria"/>
</dbReference>
<evidence type="ECO:0000313" key="4">
    <source>
        <dbReference type="EMBL" id="AEV73500.1"/>
    </source>
</evidence>
<dbReference type="InterPro" id="IPR041522">
    <property type="entry name" value="CdaR_GGDEF"/>
</dbReference>
<dbReference type="InterPro" id="IPR051448">
    <property type="entry name" value="CdaR-like_regulators"/>
</dbReference>
<dbReference type="PANTHER" id="PTHR33744:SF1">
    <property type="entry name" value="DNA-BINDING TRANSCRIPTIONAL ACTIVATOR ADER"/>
    <property type="match status" value="1"/>
</dbReference>
<evidence type="ECO:0000256" key="1">
    <source>
        <dbReference type="ARBA" id="ARBA00006754"/>
    </source>
</evidence>
<reference evidence="4 5" key="1">
    <citation type="submission" date="2011-12" db="EMBL/GenBank/DDBJ databases">
        <title>Complete sequence of Mycobacterium rhodesiae NBB3.</title>
        <authorList>
            <consortium name="US DOE Joint Genome Institute"/>
            <person name="Lucas S."/>
            <person name="Han J."/>
            <person name="Lapidus A."/>
            <person name="Cheng J.-F."/>
            <person name="Goodwin L."/>
            <person name="Pitluck S."/>
            <person name="Peters L."/>
            <person name="Mikhailova N."/>
            <person name="Gu W."/>
            <person name="Detter J.C."/>
            <person name="Han C."/>
            <person name="Tapia R."/>
            <person name="Land M."/>
            <person name="Hauser L."/>
            <person name="Kyrpides N."/>
            <person name="Ivanova N."/>
            <person name="Pagani I."/>
            <person name="Mattes T."/>
            <person name="Holmes A."/>
            <person name="Rutledge P."/>
            <person name="Paulsen I."/>
            <person name="Coleman N."/>
            <person name="Woyke T."/>
        </authorList>
    </citation>
    <scope>NUCLEOTIDE SEQUENCE [LARGE SCALE GENOMIC DNA]</scope>
    <source>
        <strain evidence="4 5">NBB3</strain>
    </source>
</reference>
<dbReference type="STRING" id="710685.MycrhN_2945"/>
<dbReference type="InterPro" id="IPR025736">
    <property type="entry name" value="PucR_C-HTH_dom"/>
</dbReference>
<keyword evidence="5" id="KW-1185">Reference proteome</keyword>
<dbReference type="InterPro" id="IPR029016">
    <property type="entry name" value="GAF-like_dom_sf"/>
</dbReference>
<gene>
    <name evidence="4" type="ordered locus">MycrhN_2945</name>
</gene>
<dbReference type="Gene3D" id="1.10.10.2840">
    <property type="entry name" value="PucR C-terminal helix-turn-helix domain"/>
    <property type="match status" value="1"/>
</dbReference>
<proteinExistence type="inferred from homology"/>
<dbReference type="AlphaFoldDB" id="G8RJD0"/>